<proteinExistence type="predicted"/>
<name>A0A6L2ZP72_9ENTR</name>
<organism evidence="1 2">
    <name type="scientific">Candidatus Regiella insecticola</name>
    <dbReference type="NCBI Taxonomy" id="138073"/>
    <lineage>
        <taxon>Bacteria</taxon>
        <taxon>Pseudomonadati</taxon>
        <taxon>Pseudomonadota</taxon>
        <taxon>Gammaproteobacteria</taxon>
        <taxon>Enterobacterales</taxon>
        <taxon>Enterobacteriaceae</taxon>
        <taxon>aphid secondary symbionts</taxon>
        <taxon>Candidatus Regiella</taxon>
    </lineage>
</organism>
<accession>A0A6L2ZP72</accession>
<sequence>MIQGGGAQTVQIVQQATTTLKSNQTDLAIKATVLLAAEVHPNQVVCLCPWPFKLRRR</sequence>
<dbReference type="Proteomes" id="UP000504714">
    <property type="component" value="Unassembled WGS sequence"/>
</dbReference>
<protein>
    <submittedName>
        <fullName evidence="1">Uncharacterized protein</fullName>
    </submittedName>
</protein>
<dbReference type="EMBL" id="BLXO01000002">
    <property type="protein sequence ID" value="GFN45988.1"/>
    <property type="molecule type" value="Genomic_DNA"/>
</dbReference>
<evidence type="ECO:0000313" key="1">
    <source>
        <dbReference type="EMBL" id="GFN45988.1"/>
    </source>
</evidence>
<evidence type="ECO:0000313" key="2">
    <source>
        <dbReference type="Proteomes" id="UP000504714"/>
    </source>
</evidence>
<dbReference type="AlphaFoldDB" id="A0A6L2ZP72"/>
<comment type="caution">
    <text evidence="1">The sequence shown here is derived from an EMBL/GenBank/DDBJ whole genome shotgun (WGS) entry which is preliminary data.</text>
</comment>
<gene>
    <name evidence="1" type="ORF">RINTU1_13830</name>
</gene>
<reference evidence="1 2" key="1">
    <citation type="submission" date="2020-06" db="EMBL/GenBank/DDBJ databases">
        <title>The genome sequence of Candidatus Regiella insecticola strain Tut.</title>
        <authorList>
            <person name="Nikoh N."/>
            <person name="Tsuchida T."/>
            <person name="Koga R."/>
            <person name="Oshima K."/>
            <person name="Hattori M."/>
            <person name="Fukatsu T."/>
        </authorList>
    </citation>
    <scope>NUCLEOTIDE SEQUENCE [LARGE SCALE GENOMIC DNA]</scope>
    <source>
        <strain evidence="1 2">Tut</strain>
    </source>
</reference>